<keyword evidence="1" id="KW-1133">Transmembrane helix</keyword>
<evidence type="ECO:0000313" key="2">
    <source>
        <dbReference type="EMBL" id="TWF78198.1"/>
    </source>
</evidence>
<evidence type="ECO:0000313" key="3">
    <source>
        <dbReference type="Proteomes" id="UP000321261"/>
    </source>
</evidence>
<accession>A0A561STK5</accession>
<reference evidence="2 3" key="1">
    <citation type="submission" date="2019-06" db="EMBL/GenBank/DDBJ databases">
        <title>Sequencing the genomes of 1000 actinobacteria strains.</title>
        <authorList>
            <person name="Klenk H.-P."/>
        </authorList>
    </citation>
    <scope>NUCLEOTIDE SEQUENCE [LARGE SCALE GENOMIC DNA]</scope>
    <source>
        <strain evidence="2 3">DSM 45671</strain>
    </source>
</reference>
<name>A0A561STK5_9PSEU</name>
<feature type="transmembrane region" description="Helical" evidence="1">
    <location>
        <begin position="69"/>
        <end position="89"/>
    </location>
</feature>
<keyword evidence="1" id="KW-0472">Membrane</keyword>
<keyword evidence="3" id="KW-1185">Reference proteome</keyword>
<organism evidence="2 3">
    <name type="scientific">Pseudonocardia hierapolitana</name>
    <dbReference type="NCBI Taxonomy" id="1128676"/>
    <lineage>
        <taxon>Bacteria</taxon>
        <taxon>Bacillati</taxon>
        <taxon>Actinomycetota</taxon>
        <taxon>Actinomycetes</taxon>
        <taxon>Pseudonocardiales</taxon>
        <taxon>Pseudonocardiaceae</taxon>
        <taxon>Pseudonocardia</taxon>
    </lineage>
</organism>
<comment type="caution">
    <text evidence="2">The sequence shown here is derived from an EMBL/GenBank/DDBJ whole genome shotgun (WGS) entry which is preliminary data.</text>
</comment>
<proteinExistence type="predicted"/>
<dbReference type="RefSeq" id="WP_147257253.1">
    <property type="nucleotide sequence ID" value="NZ_VIWU01000001.1"/>
</dbReference>
<feature type="transmembrane region" description="Helical" evidence="1">
    <location>
        <begin position="34"/>
        <end position="62"/>
    </location>
</feature>
<dbReference type="AlphaFoldDB" id="A0A561STK5"/>
<evidence type="ECO:0000256" key="1">
    <source>
        <dbReference type="SAM" id="Phobius"/>
    </source>
</evidence>
<keyword evidence="1" id="KW-0812">Transmembrane</keyword>
<dbReference type="Proteomes" id="UP000321261">
    <property type="component" value="Unassembled WGS sequence"/>
</dbReference>
<dbReference type="EMBL" id="VIWU01000001">
    <property type="protein sequence ID" value="TWF78198.1"/>
    <property type="molecule type" value="Genomic_DNA"/>
</dbReference>
<gene>
    <name evidence="2" type="ORF">FHX44_114117</name>
</gene>
<dbReference type="OrthoDB" id="3691836at2"/>
<sequence>MPRPSRTWTAAGAALAAWSGAVLALLFRPWIVHHLFLLGLVLIGSVLVAAIGATAMLVLLLVRRYGSPLAVAMVPVVVAAAMLCFAVDWNVAFARFWFTTHRAEFVAAAELAESGGLGTPGGWDYYGVELPPGLRSISVTGRMAPTALESSRQLDGSVLLVPAYLGFRDGGGGFAHGRGVGREPVHVFGDSSRRAVELGDGWWWVD</sequence>
<protein>
    <submittedName>
        <fullName evidence="2">Uncharacterized protein</fullName>
    </submittedName>
</protein>